<dbReference type="Pfam" id="PF02518">
    <property type="entry name" value="HATPase_c"/>
    <property type="match status" value="1"/>
</dbReference>
<keyword evidence="6 11" id="KW-1133">Transmembrane helix</keyword>
<evidence type="ECO:0000256" key="4">
    <source>
        <dbReference type="ARBA" id="ARBA00022692"/>
    </source>
</evidence>
<dbReference type="InterPro" id="IPR036890">
    <property type="entry name" value="HATPase_C_sf"/>
</dbReference>
<dbReference type="Proteomes" id="UP000237846">
    <property type="component" value="Unassembled WGS sequence"/>
</dbReference>
<evidence type="ECO:0000256" key="5">
    <source>
        <dbReference type="ARBA" id="ARBA00022777"/>
    </source>
</evidence>
<evidence type="ECO:0000256" key="8">
    <source>
        <dbReference type="ARBA" id="ARBA00023136"/>
    </source>
</evidence>
<feature type="transmembrane region" description="Helical" evidence="11">
    <location>
        <begin position="39"/>
        <end position="59"/>
    </location>
</feature>
<evidence type="ECO:0000256" key="10">
    <source>
        <dbReference type="SAM" id="MobiDB-lite"/>
    </source>
</evidence>
<dbReference type="SUPFAM" id="SSF55874">
    <property type="entry name" value="ATPase domain of HSP90 chaperone/DNA topoisomerase II/histidine kinase"/>
    <property type="match status" value="1"/>
</dbReference>
<keyword evidence="15" id="KW-1185">Reference proteome</keyword>
<keyword evidence="5 14" id="KW-0418">Kinase</keyword>
<evidence type="ECO:0000313" key="15">
    <source>
        <dbReference type="Proteomes" id="UP000237846"/>
    </source>
</evidence>
<dbReference type="GO" id="GO:0005886">
    <property type="term" value="C:plasma membrane"/>
    <property type="evidence" value="ECO:0007669"/>
    <property type="project" value="UniProtKB-SubCell"/>
</dbReference>
<evidence type="ECO:0000256" key="7">
    <source>
        <dbReference type="ARBA" id="ARBA00023012"/>
    </source>
</evidence>
<feature type="transmembrane region" description="Helical" evidence="11">
    <location>
        <begin position="117"/>
        <end position="135"/>
    </location>
</feature>
<keyword evidence="2" id="KW-1003">Cell membrane</keyword>
<evidence type="ECO:0000313" key="14">
    <source>
        <dbReference type="EMBL" id="PRX95499.1"/>
    </source>
</evidence>
<keyword evidence="3" id="KW-0808">Transferase</keyword>
<dbReference type="Gene3D" id="1.20.5.1930">
    <property type="match status" value="1"/>
</dbReference>
<comment type="caution">
    <text evidence="14">The sequence shown here is derived from an EMBL/GenBank/DDBJ whole genome shotgun (WGS) entry which is preliminary data.</text>
</comment>
<protein>
    <submittedName>
        <fullName evidence="14">Signal transduction histidine kinase</fullName>
    </submittedName>
</protein>
<evidence type="ECO:0000256" key="3">
    <source>
        <dbReference type="ARBA" id="ARBA00022679"/>
    </source>
</evidence>
<dbReference type="RefSeq" id="WP_106251612.1">
    <property type="nucleotide sequence ID" value="NZ_PVZC01000009.1"/>
</dbReference>
<keyword evidence="9" id="KW-0175">Coiled coil</keyword>
<evidence type="ECO:0000256" key="6">
    <source>
        <dbReference type="ARBA" id="ARBA00022989"/>
    </source>
</evidence>
<feature type="domain" description="Signal transduction histidine kinase subgroup 3 dimerisation and phosphoacceptor" evidence="13">
    <location>
        <begin position="190"/>
        <end position="253"/>
    </location>
</feature>
<gene>
    <name evidence="14" type="ORF">CLV72_109108</name>
</gene>
<sequence>MSDVTAATRFGGTLQLLMHLRLILSGIGLLLIPQARVSLTLLCVVSGFAVLTWLVSRYWERLTPYLVHHPLLTVLDAFIAAVVLTVAGPSSPFFIATVLTATVAGLLLNGWGVLIIVGFQTMCYAAALTFYLLLVSPGPDILSIQDVLINPVLYPVAGFVGLRLRRIFDELESEQRGRQIAERDAAAAQERARLAREMHDSLAKTLRGIAMTAQALPVWITKNPERAATEAARIASATELASAEARELISELRIDNVPQPFGETVRQIATEWASTGSVELDLRVDELSDALQLEALVRHEAVSILREALVNVDRHSDATSVSVSLETTQTEATLHIHDNGSGFVLDDGAAEWFRKGHYGLVGMYERAERAKARLDIDSAPGKGTSVRLQLPGTVDGLKLSDPVAPPRAISPMPIAPGLLRDELTESSISTEAR</sequence>
<reference evidence="14 15" key="1">
    <citation type="submission" date="2018-03" db="EMBL/GenBank/DDBJ databases">
        <title>Genomic Encyclopedia of Archaeal and Bacterial Type Strains, Phase II (KMG-II): from individual species to whole genera.</title>
        <authorList>
            <person name="Goeker M."/>
        </authorList>
    </citation>
    <scope>NUCLEOTIDE SEQUENCE [LARGE SCALE GENOMIC DNA]</scope>
    <source>
        <strain evidence="14 15">DSM 45601</strain>
    </source>
</reference>
<dbReference type="OrthoDB" id="144293at2"/>
<dbReference type="GO" id="GO:0000155">
    <property type="term" value="F:phosphorelay sensor kinase activity"/>
    <property type="evidence" value="ECO:0007669"/>
    <property type="project" value="InterPro"/>
</dbReference>
<evidence type="ECO:0000256" key="11">
    <source>
        <dbReference type="SAM" id="Phobius"/>
    </source>
</evidence>
<dbReference type="Pfam" id="PF07730">
    <property type="entry name" value="HisKA_3"/>
    <property type="match status" value="1"/>
</dbReference>
<organism evidence="14 15">
    <name type="scientific">Allonocardiopsis opalescens</name>
    <dbReference type="NCBI Taxonomy" id="1144618"/>
    <lineage>
        <taxon>Bacteria</taxon>
        <taxon>Bacillati</taxon>
        <taxon>Actinomycetota</taxon>
        <taxon>Actinomycetes</taxon>
        <taxon>Streptosporangiales</taxon>
        <taxon>Allonocardiopsis</taxon>
    </lineage>
</organism>
<comment type="subcellular location">
    <subcellularLocation>
        <location evidence="1">Cell membrane</location>
        <topology evidence="1">Multi-pass membrane protein</topology>
    </subcellularLocation>
</comment>
<feature type="transmembrane region" description="Helical" evidence="11">
    <location>
        <begin position="12"/>
        <end position="32"/>
    </location>
</feature>
<feature type="coiled-coil region" evidence="9">
    <location>
        <begin position="171"/>
        <end position="198"/>
    </location>
</feature>
<feature type="domain" description="Histidine kinase/HSP90-like ATPase" evidence="12">
    <location>
        <begin position="302"/>
        <end position="391"/>
    </location>
</feature>
<accession>A0A2T0PVE2</accession>
<evidence type="ECO:0000256" key="9">
    <source>
        <dbReference type="SAM" id="Coils"/>
    </source>
</evidence>
<dbReference type="Gene3D" id="3.30.565.10">
    <property type="entry name" value="Histidine kinase-like ATPase, C-terminal domain"/>
    <property type="match status" value="1"/>
</dbReference>
<evidence type="ECO:0000256" key="2">
    <source>
        <dbReference type="ARBA" id="ARBA00022475"/>
    </source>
</evidence>
<dbReference type="InterPro" id="IPR003594">
    <property type="entry name" value="HATPase_dom"/>
</dbReference>
<keyword evidence="4 11" id="KW-0812">Transmembrane</keyword>
<dbReference type="EMBL" id="PVZC01000009">
    <property type="protein sequence ID" value="PRX95499.1"/>
    <property type="molecule type" value="Genomic_DNA"/>
</dbReference>
<feature type="region of interest" description="Disordered" evidence="10">
    <location>
        <begin position="409"/>
        <end position="433"/>
    </location>
</feature>
<dbReference type="InterPro" id="IPR011712">
    <property type="entry name" value="Sig_transdc_His_kin_sub3_dim/P"/>
</dbReference>
<dbReference type="PANTHER" id="PTHR24421:SF37">
    <property type="entry name" value="SENSOR HISTIDINE KINASE NARS"/>
    <property type="match status" value="1"/>
</dbReference>
<evidence type="ECO:0000259" key="13">
    <source>
        <dbReference type="Pfam" id="PF07730"/>
    </source>
</evidence>
<name>A0A2T0PVE2_9ACTN</name>
<dbReference type="PANTHER" id="PTHR24421">
    <property type="entry name" value="NITRATE/NITRITE SENSOR PROTEIN NARX-RELATED"/>
    <property type="match status" value="1"/>
</dbReference>
<dbReference type="InterPro" id="IPR050482">
    <property type="entry name" value="Sensor_HK_TwoCompSys"/>
</dbReference>
<keyword evidence="7" id="KW-0902">Two-component regulatory system</keyword>
<evidence type="ECO:0000256" key="1">
    <source>
        <dbReference type="ARBA" id="ARBA00004651"/>
    </source>
</evidence>
<dbReference type="GO" id="GO:0046983">
    <property type="term" value="F:protein dimerization activity"/>
    <property type="evidence" value="ECO:0007669"/>
    <property type="project" value="InterPro"/>
</dbReference>
<evidence type="ECO:0000259" key="12">
    <source>
        <dbReference type="Pfam" id="PF02518"/>
    </source>
</evidence>
<dbReference type="AlphaFoldDB" id="A0A2T0PVE2"/>
<keyword evidence="8 11" id="KW-0472">Membrane</keyword>
<proteinExistence type="predicted"/>
<dbReference type="CDD" id="cd16917">
    <property type="entry name" value="HATPase_UhpB-NarQ-NarX-like"/>
    <property type="match status" value="1"/>
</dbReference>